<dbReference type="InterPro" id="IPR021508">
    <property type="entry name" value="Gp17-like"/>
</dbReference>
<dbReference type="Gene3D" id="3.30.2000.30">
    <property type="match status" value="1"/>
</dbReference>
<gene>
    <name evidence="1" type="ORF">SAMN05421852_12544</name>
</gene>
<name>A0A1I3UIB4_9BACL</name>
<keyword evidence="2" id="KW-1185">Reference proteome</keyword>
<organism evidence="1 2">
    <name type="scientific">Thermoflavimicrobium dichotomicum</name>
    <dbReference type="NCBI Taxonomy" id="46223"/>
    <lineage>
        <taxon>Bacteria</taxon>
        <taxon>Bacillati</taxon>
        <taxon>Bacillota</taxon>
        <taxon>Bacilli</taxon>
        <taxon>Bacillales</taxon>
        <taxon>Thermoactinomycetaceae</taxon>
        <taxon>Thermoflavimicrobium</taxon>
    </lineage>
</organism>
<dbReference type="Pfam" id="PF11367">
    <property type="entry name" value="Tail_completion_gp17"/>
    <property type="match status" value="1"/>
</dbReference>
<accession>A0A1I3UIB4</accession>
<protein>
    <submittedName>
        <fullName evidence="1">Uncharacterized protein</fullName>
    </submittedName>
</protein>
<proteinExistence type="predicted"/>
<dbReference type="AlphaFoldDB" id="A0A1I3UIB4"/>
<dbReference type="OrthoDB" id="2942695at2"/>
<reference evidence="1 2" key="1">
    <citation type="submission" date="2016-10" db="EMBL/GenBank/DDBJ databases">
        <authorList>
            <person name="de Groot N.N."/>
        </authorList>
    </citation>
    <scope>NUCLEOTIDE SEQUENCE [LARGE SCALE GENOMIC DNA]</scope>
    <source>
        <strain evidence="1 2">DSM 44778</strain>
    </source>
</reference>
<evidence type="ECO:0000313" key="2">
    <source>
        <dbReference type="Proteomes" id="UP000199545"/>
    </source>
</evidence>
<dbReference type="EMBL" id="FORR01000025">
    <property type="protein sequence ID" value="SFJ83234.1"/>
    <property type="molecule type" value="Genomic_DNA"/>
</dbReference>
<dbReference type="InterPro" id="IPR053745">
    <property type="entry name" value="Viral_Tail_Comp_sf"/>
</dbReference>
<sequence length="124" mass="14802">MIELQKFIVSELKKIHPRVYQEWAPEDAVFPYVVYRFPTSNPNERREDFILEIDIWDQPPDGSTVTLQQLADQIDSSLNGVRYTSEDWNTRIDRINRLMIPDPDETIRRRQLRYELRTFEAGGM</sequence>
<dbReference type="RefSeq" id="WP_093231534.1">
    <property type="nucleotide sequence ID" value="NZ_FORR01000025.1"/>
</dbReference>
<evidence type="ECO:0000313" key="1">
    <source>
        <dbReference type="EMBL" id="SFJ83234.1"/>
    </source>
</evidence>
<dbReference type="STRING" id="46223.SAMN05421852_12544"/>
<dbReference type="Proteomes" id="UP000199545">
    <property type="component" value="Unassembled WGS sequence"/>
</dbReference>